<dbReference type="PANTHER" id="PTHR33067">
    <property type="entry name" value="RNA-DIRECTED DNA POLYMERASE-RELATED"/>
    <property type="match status" value="1"/>
</dbReference>
<accession>A0A371IE23</accession>
<dbReference type="PANTHER" id="PTHR33067:SF15">
    <property type="entry name" value="RNA-DIRECTED DNA POLYMERASE"/>
    <property type="match status" value="1"/>
</dbReference>
<dbReference type="CDD" id="cd00303">
    <property type="entry name" value="retropepsin_like"/>
    <property type="match status" value="1"/>
</dbReference>
<name>A0A371IE23_MUCPR</name>
<keyword evidence="2" id="KW-1185">Reference proteome</keyword>
<dbReference type="EMBL" id="QJKJ01000312">
    <property type="protein sequence ID" value="RDY13233.1"/>
    <property type="molecule type" value="Genomic_DNA"/>
</dbReference>
<sequence length="235" mass="26684">LANRSVIQPLGVLEDVLVQVNELIFPADFYVLDMEDETSGKGSTLILGRPFLMTTRTKIDVHVGMLSMEFADTLVQFNIFEAMKHPTEDHSLFGIDLIDELVEEHFQLDSRSEEISNLAEDTELIDCLGSLIEESDYDEVREVHNLSDSEDENIDLADLSQEVELIKLLDQVCKYENSECSNKAEVQVAETKKPFTAQNAYLDAEQQLPIIIASNLRREKEDKLLSVLRQHKKAI</sequence>
<feature type="non-terminal residue" evidence="1">
    <location>
        <position position="235"/>
    </location>
</feature>
<evidence type="ECO:0000313" key="1">
    <source>
        <dbReference type="EMBL" id="RDY13233.1"/>
    </source>
</evidence>
<proteinExistence type="predicted"/>
<comment type="caution">
    <text evidence="1">The sequence shown here is derived from an EMBL/GenBank/DDBJ whole genome shotgun (WGS) entry which is preliminary data.</text>
</comment>
<evidence type="ECO:0000313" key="2">
    <source>
        <dbReference type="Proteomes" id="UP000257109"/>
    </source>
</evidence>
<dbReference type="Gene3D" id="2.40.70.10">
    <property type="entry name" value="Acid Proteases"/>
    <property type="match status" value="1"/>
</dbReference>
<dbReference type="AlphaFoldDB" id="A0A371IE23"/>
<dbReference type="Proteomes" id="UP000257109">
    <property type="component" value="Unassembled WGS sequence"/>
</dbReference>
<gene>
    <name evidence="1" type="ORF">CR513_01876</name>
</gene>
<protein>
    <submittedName>
        <fullName evidence="1">Uncharacterized protein</fullName>
    </submittedName>
</protein>
<dbReference type="InterPro" id="IPR021109">
    <property type="entry name" value="Peptidase_aspartic_dom_sf"/>
</dbReference>
<reference evidence="1" key="1">
    <citation type="submission" date="2018-05" db="EMBL/GenBank/DDBJ databases">
        <title>Draft genome of Mucuna pruriens seed.</title>
        <authorList>
            <person name="Nnadi N.E."/>
            <person name="Vos R."/>
            <person name="Hasami M.H."/>
            <person name="Devisetty U.K."/>
            <person name="Aguiy J.C."/>
        </authorList>
    </citation>
    <scope>NUCLEOTIDE SEQUENCE [LARGE SCALE GENOMIC DNA]</scope>
    <source>
        <strain evidence="1">JCA_2017</strain>
    </source>
</reference>
<organism evidence="1 2">
    <name type="scientific">Mucuna pruriens</name>
    <name type="common">Velvet bean</name>
    <name type="synonym">Dolichos pruriens</name>
    <dbReference type="NCBI Taxonomy" id="157652"/>
    <lineage>
        <taxon>Eukaryota</taxon>
        <taxon>Viridiplantae</taxon>
        <taxon>Streptophyta</taxon>
        <taxon>Embryophyta</taxon>
        <taxon>Tracheophyta</taxon>
        <taxon>Spermatophyta</taxon>
        <taxon>Magnoliopsida</taxon>
        <taxon>eudicotyledons</taxon>
        <taxon>Gunneridae</taxon>
        <taxon>Pentapetalae</taxon>
        <taxon>rosids</taxon>
        <taxon>fabids</taxon>
        <taxon>Fabales</taxon>
        <taxon>Fabaceae</taxon>
        <taxon>Papilionoideae</taxon>
        <taxon>50 kb inversion clade</taxon>
        <taxon>NPAAA clade</taxon>
        <taxon>indigoferoid/millettioid clade</taxon>
        <taxon>Phaseoleae</taxon>
        <taxon>Mucuna</taxon>
    </lineage>
</organism>
<feature type="non-terminal residue" evidence="1">
    <location>
        <position position="1"/>
    </location>
</feature>